<evidence type="ECO:0000256" key="2">
    <source>
        <dbReference type="ARBA" id="ARBA00022448"/>
    </source>
</evidence>
<evidence type="ECO:0000256" key="6">
    <source>
        <dbReference type="ARBA" id="ARBA00022824"/>
    </source>
</evidence>
<evidence type="ECO:0000256" key="4">
    <source>
        <dbReference type="ARBA" id="ARBA00022692"/>
    </source>
</evidence>
<dbReference type="InterPro" id="IPR050668">
    <property type="entry name" value="Cytochrome_b5"/>
</dbReference>
<dbReference type="OrthoDB" id="260519at2759"/>
<dbReference type="PROSITE" id="PS00191">
    <property type="entry name" value="CYTOCHROME_B5_1"/>
    <property type="match status" value="1"/>
</dbReference>
<organism evidence="17 18">
    <name type="scientific">Crassostrea virginica</name>
    <name type="common">Eastern oyster</name>
    <dbReference type="NCBI Taxonomy" id="6565"/>
    <lineage>
        <taxon>Eukaryota</taxon>
        <taxon>Metazoa</taxon>
        <taxon>Spiralia</taxon>
        <taxon>Lophotrochozoa</taxon>
        <taxon>Mollusca</taxon>
        <taxon>Bivalvia</taxon>
        <taxon>Autobranchia</taxon>
        <taxon>Pteriomorphia</taxon>
        <taxon>Ostreida</taxon>
        <taxon>Ostreoidea</taxon>
        <taxon>Ostreidae</taxon>
        <taxon>Crassostrea</taxon>
    </lineage>
</organism>
<keyword evidence="3 14" id="KW-0349">Heme</keyword>
<evidence type="ECO:0000259" key="16">
    <source>
        <dbReference type="PROSITE" id="PS50255"/>
    </source>
</evidence>
<dbReference type="RefSeq" id="XP_022333915.1">
    <property type="nucleotide sequence ID" value="XM_022478207.1"/>
</dbReference>
<keyword evidence="2" id="KW-0813">Transport</keyword>
<evidence type="ECO:0000256" key="5">
    <source>
        <dbReference type="ARBA" id="ARBA00022723"/>
    </source>
</evidence>
<proteinExistence type="inferred from homology"/>
<evidence type="ECO:0000256" key="15">
    <source>
        <dbReference type="SAM" id="MobiDB-lite"/>
    </source>
</evidence>
<dbReference type="PANTHER" id="PTHR19359:SF150">
    <property type="entry name" value="CYTOCHROME B5"/>
    <property type="match status" value="1"/>
</dbReference>
<evidence type="ECO:0000256" key="10">
    <source>
        <dbReference type="ARBA" id="ARBA00023136"/>
    </source>
</evidence>
<reference evidence="18" key="1">
    <citation type="submission" date="2025-08" db="UniProtKB">
        <authorList>
            <consortium name="RefSeq"/>
        </authorList>
    </citation>
    <scope>IDENTIFICATION</scope>
    <source>
        <tissue evidence="18">Whole sample</tissue>
    </source>
</reference>
<evidence type="ECO:0000256" key="9">
    <source>
        <dbReference type="ARBA" id="ARBA00023004"/>
    </source>
</evidence>
<keyword evidence="8" id="KW-0249">Electron transport</keyword>
<evidence type="ECO:0000256" key="3">
    <source>
        <dbReference type="ARBA" id="ARBA00022617"/>
    </source>
</evidence>
<keyword evidence="7" id="KW-0492">Microsome</keyword>
<dbReference type="GeneID" id="111130921"/>
<evidence type="ECO:0000256" key="11">
    <source>
        <dbReference type="ARBA" id="ARBA00037877"/>
    </source>
</evidence>
<dbReference type="InterPro" id="IPR001199">
    <property type="entry name" value="Cyt_B5-like_heme/steroid-bd"/>
</dbReference>
<dbReference type="KEGG" id="cvn:111130921"/>
<dbReference type="PRINTS" id="PR00363">
    <property type="entry name" value="CYTOCHROMEB5"/>
</dbReference>
<evidence type="ECO:0000256" key="13">
    <source>
        <dbReference type="ARBA" id="ARBA00039806"/>
    </source>
</evidence>
<gene>
    <name evidence="18" type="primary">LOC111130921</name>
</gene>
<keyword evidence="6" id="KW-0256">Endoplasmic reticulum</keyword>
<evidence type="ECO:0000256" key="1">
    <source>
        <dbReference type="ARBA" id="ARBA00004131"/>
    </source>
</evidence>
<keyword evidence="9 14" id="KW-0408">Iron</keyword>
<dbReference type="SMART" id="SM01117">
    <property type="entry name" value="Cyt-b5"/>
    <property type="match status" value="1"/>
</dbReference>
<dbReference type="PROSITE" id="PS50255">
    <property type="entry name" value="CYTOCHROME_B5_2"/>
    <property type="match status" value="1"/>
</dbReference>
<dbReference type="GO" id="GO:0005789">
    <property type="term" value="C:endoplasmic reticulum membrane"/>
    <property type="evidence" value="ECO:0007669"/>
    <property type="project" value="UniProtKB-SubCell"/>
</dbReference>
<dbReference type="PANTHER" id="PTHR19359">
    <property type="entry name" value="CYTOCHROME B5"/>
    <property type="match status" value="1"/>
</dbReference>
<dbReference type="Proteomes" id="UP000694844">
    <property type="component" value="Chromosome 4"/>
</dbReference>
<feature type="region of interest" description="Disordered" evidence="15">
    <location>
        <begin position="1"/>
        <end position="20"/>
    </location>
</feature>
<dbReference type="Pfam" id="PF00173">
    <property type="entry name" value="Cyt-b5"/>
    <property type="match status" value="1"/>
</dbReference>
<keyword evidence="10" id="KW-0472">Membrane</keyword>
<dbReference type="InterPro" id="IPR036400">
    <property type="entry name" value="Cyt_B5-like_heme/steroid_sf"/>
</dbReference>
<evidence type="ECO:0000313" key="18">
    <source>
        <dbReference type="RefSeq" id="XP_022333915.1"/>
    </source>
</evidence>
<feature type="domain" description="Cytochrome b5 heme-binding" evidence="16">
    <location>
        <begin position="24"/>
        <end position="100"/>
    </location>
</feature>
<keyword evidence="17" id="KW-1185">Reference proteome</keyword>
<sequence length="107" mass="12082">MAAATVIKPTTVHHPNSHSISPRIPEFSRAEVAEHCEIHSCWIIVSDKVYDVTQFIQEHPGGLDVIMEYAGRDATVAFMDKGHSKDAWMLLTDFFIGDMVKEDRIIK</sequence>
<dbReference type="GO" id="GO:0046872">
    <property type="term" value="F:metal ion binding"/>
    <property type="evidence" value="ECO:0007669"/>
    <property type="project" value="UniProtKB-UniRule"/>
</dbReference>
<dbReference type="GO" id="GO:0020037">
    <property type="term" value="F:heme binding"/>
    <property type="evidence" value="ECO:0007669"/>
    <property type="project" value="UniProtKB-UniRule"/>
</dbReference>
<keyword evidence="5 14" id="KW-0479">Metal-binding</keyword>
<evidence type="ECO:0000256" key="14">
    <source>
        <dbReference type="RuleBase" id="RU362121"/>
    </source>
</evidence>
<evidence type="ECO:0000256" key="12">
    <source>
        <dbReference type="ARBA" id="ARBA00038168"/>
    </source>
</evidence>
<dbReference type="AlphaFoldDB" id="A0A8B8E102"/>
<accession>A0A8B8E102</accession>
<comment type="similarity">
    <text evidence="12 14">Belongs to the cytochrome b5 family.</text>
</comment>
<name>A0A8B8E102_CRAVI</name>
<keyword evidence="4" id="KW-0812">Transmembrane</keyword>
<protein>
    <recommendedName>
        <fullName evidence="13">Cytochrome b5</fullName>
    </recommendedName>
</protein>
<dbReference type="FunFam" id="3.10.120.10:FF:000002">
    <property type="entry name" value="Cytochrome b5 type B"/>
    <property type="match status" value="1"/>
</dbReference>
<dbReference type="InterPro" id="IPR018506">
    <property type="entry name" value="Cyt_B5_heme-BS"/>
</dbReference>
<dbReference type="Gene3D" id="3.10.120.10">
    <property type="entry name" value="Cytochrome b5-like heme/steroid binding domain"/>
    <property type="match status" value="1"/>
</dbReference>
<evidence type="ECO:0000256" key="7">
    <source>
        <dbReference type="ARBA" id="ARBA00022848"/>
    </source>
</evidence>
<evidence type="ECO:0000313" key="17">
    <source>
        <dbReference type="Proteomes" id="UP000694844"/>
    </source>
</evidence>
<dbReference type="SUPFAM" id="SSF55856">
    <property type="entry name" value="Cytochrome b5-like heme/steroid binding domain"/>
    <property type="match status" value="1"/>
</dbReference>
<evidence type="ECO:0000256" key="8">
    <source>
        <dbReference type="ARBA" id="ARBA00022982"/>
    </source>
</evidence>
<comment type="subcellular location">
    <subcellularLocation>
        <location evidence="1">Endoplasmic reticulum membrane</location>
        <topology evidence="1">Single-pass membrane protein</topology>
        <orientation evidence="1">Cytoplasmic side</orientation>
    </subcellularLocation>
    <subcellularLocation>
        <location evidence="11">Microsome membrane</location>
        <topology evidence="11">Single-pass membrane protein</topology>
        <orientation evidence="11">Cytoplasmic side</orientation>
    </subcellularLocation>
</comment>